<feature type="domain" description="EF-hand" evidence="2">
    <location>
        <begin position="456"/>
        <end position="491"/>
    </location>
</feature>
<dbReference type="AlphaFoldDB" id="A0A9P5Q3H1"/>
<evidence type="ECO:0000313" key="3">
    <source>
        <dbReference type="EMBL" id="KAF9073392.1"/>
    </source>
</evidence>
<dbReference type="GO" id="GO:0005509">
    <property type="term" value="F:calcium ion binding"/>
    <property type="evidence" value="ECO:0007669"/>
    <property type="project" value="InterPro"/>
</dbReference>
<name>A0A9P5Q3H1_9AGAR</name>
<dbReference type="OrthoDB" id="2122982at2759"/>
<protein>
    <recommendedName>
        <fullName evidence="2">EF-hand domain-containing protein</fullName>
    </recommendedName>
</protein>
<evidence type="ECO:0000259" key="2">
    <source>
        <dbReference type="PROSITE" id="PS50222"/>
    </source>
</evidence>
<evidence type="ECO:0000313" key="4">
    <source>
        <dbReference type="Proteomes" id="UP000772434"/>
    </source>
</evidence>
<gene>
    <name evidence="3" type="ORF">BDP27DRAFT_1318820</name>
</gene>
<dbReference type="InterPro" id="IPR002048">
    <property type="entry name" value="EF_hand_dom"/>
</dbReference>
<keyword evidence="4" id="KW-1185">Reference proteome</keyword>
<dbReference type="Proteomes" id="UP000772434">
    <property type="component" value="Unassembled WGS sequence"/>
</dbReference>
<feature type="region of interest" description="Disordered" evidence="1">
    <location>
        <begin position="1"/>
        <end position="20"/>
    </location>
</feature>
<dbReference type="PROSITE" id="PS50222">
    <property type="entry name" value="EF_HAND_2"/>
    <property type="match status" value="1"/>
</dbReference>
<sequence>MATNSLRSNKEANASPAMAARPATEVFADRFQPAAHAEERADKINDIATRILQPVVNAYSANSNTINMALEALSVLGKSTTVGRKVDSWTGPVNRILDGVEAIVNAQPFPFVGVAVLLVRGIVRLETQRRENSRRTQALILQIADMLGALLQLHNIQDPDLEVEPGQSIQGRIQLLMNDINGDIKACGMLIDAYHKHSLTSKFFFSDSYASQFKDFGETFVARKGDIIFALAIHATVTVDEIRAIAKANNELLQQLITVVEHKTKQQEDLEKTIVENGGRQKVLNSDELLSKISKTIQATLVMEVPGERSERASTSSTPPSPREMYELRLSLDAILQENAVYYARKLDTQIQAITDEIRWSIQVSTREILDRLNAGPYDRVHHSDIRELWKQMNWRYSVRSRDFFKALQEFYFDKFSKNSHYDGDFTSEHDLDGPSDATLEAAQSIEEDEWCLQYLAAKYERQIIEAFDTDGSGFIRISEVNSFTKISMENQWTILQALSYFAQGWSIETAIYARKIFGLLKA</sequence>
<proteinExistence type="predicted"/>
<organism evidence="3 4">
    <name type="scientific">Rhodocollybia butyracea</name>
    <dbReference type="NCBI Taxonomy" id="206335"/>
    <lineage>
        <taxon>Eukaryota</taxon>
        <taxon>Fungi</taxon>
        <taxon>Dikarya</taxon>
        <taxon>Basidiomycota</taxon>
        <taxon>Agaricomycotina</taxon>
        <taxon>Agaricomycetes</taxon>
        <taxon>Agaricomycetidae</taxon>
        <taxon>Agaricales</taxon>
        <taxon>Marasmiineae</taxon>
        <taxon>Omphalotaceae</taxon>
        <taxon>Rhodocollybia</taxon>
    </lineage>
</organism>
<reference evidence="3" key="1">
    <citation type="submission" date="2020-11" db="EMBL/GenBank/DDBJ databases">
        <authorList>
            <consortium name="DOE Joint Genome Institute"/>
            <person name="Ahrendt S."/>
            <person name="Riley R."/>
            <person name="Andreopoulos W."/>
            <person name="Labutti K."/>
            <person name="Pangilinan J."/>
            <person name="Ruiz-Duenas F.J."/>
            <person name="Barrasa J.M."/>
            <person name="Sanchez-Garcia M."/>
            <person name="Camarero S."/>
            <person name="Miyauchi S."/>
            <person name="Serrano A."/>
            <person name="Linde D."/>
            <person name="Babiker R."/>
            <person name="Drula E."/>
            <person name="Ayuso-Fernandez I."/>
            <person name="Pacheco R."/>
            <person name="Padilla G."/>
            <person name="Ferreira P."/>
            <person name="Barriuso J."/>
            <person name="Kellner H."/>
            <person name="Castanera R."/>
            <person name="Alfaro M."/>
            <person name="Ramirez L."/>
            <person name="Pisabarro A.G."/>
            <person name="Kuo A."/>
            <person name="Tritt A."/>
            <person name="Lipzen A."/>
            <person name="He G."/>
            <person name="Yan M."/>
            <person name="Ng V."/>
            <person name="Cullen D."/>
            <person name="Martin F."/>
            <person name="Rosso M.-N."/>
            <person name="Henrissat B."/>
            <person name="Hibbett D."/>
            <person name="Martinez A.T."/>
            <person name="Grigoriev I.V."/>
        </authorList>
    </citation>
    <scope>NUCLEOTIDE SEQUENCE</scope>
    <source>
        <strain evidence="3">AH 40177</strain>
    </source>
</reference>
<evidence type="ECO:0000256" key="1">
    <source>
        <dbReference type="SAM" id="MobiDB-lite"/>
    </source>
</evidence>
<dbReference type="EMBL" id="JADNRY010000018">
    <property type="protein sequence ID" value="KAF9073392.1"/>
    <property type="molecule type" value="Genomic_DNA"/>
</dbReference>
<comment type="caution">
    <text evidence="3">The sequence shown here is derived from an EMBL/GenBank/DDBJ whole genome shotgun (WGS) entry which is preliminary data.</text>
</comment>
<accession>A0A9P5Q3H1</accession>